<dbReference type="AlphaFoldDB" id="A0A085MY50"/>
<name>A0A085MY50_9BILA</name>
<gene>
    <name evidence="1" type="ORF">M514_25631</name>
</gene>
<reference evidence="1" key="1">
    <citation type="journal article" date="2014" name="Nat. Genet.">
        <title>Genome and transcriptome of the porcine whipworm Trichuris suis.</title>
        <authorList>
            <person name="Jex A.R."/>
            <person name="Nejsum P."/>
            <person name="Schwarz E.M."/>
            <person name="Hu L."/>
            <person name="Young N.D."/>
            <person name="Hall R.S."/>
            <person name="Korhonen P.K."/>
            <person name="Liao S."/>
            <person name="Thamsborg S."/>
            <person name="Xia J."/>
            <person name="Xu P."/>
            <person name="Wang S."/>
            <person name="Scheerlinck J.P."/>
            <person name="Hofmann A."/>
            <person name="Sternberg P.W."/>
            <person name="Wang J."/>
            <person name="Gasser R.B."/>
        </authorList>
    </citation>
    <scope>NUCLEOTIDE SEQUENCE [LARGE SCALE GENOMIC DNA]</scope>
    <source>
        <strain evidence="1">DCEP-RM93F</strain>
    </source>
</reference>
<proteinExistence type="predicted"/>
<organism evidence="1">
    <name type="scientific">Trichuris suis</name>
    <name type="common">pig whipworm</name>
    <dbReference type="NCBI Taxonomy" id="68888"/>
    <lineage>
        <taxon>Eukaryota</taxon>
        <taxon>Metazoa</taxon>
        <taxon>Ecdysozoa</taxon>
        <taxon>Nematoda</taxon>
        <taxon>Enoplea</taxon>
        <taxon>Dorylaimia</taxon>
        <taxon>Trichinellida</taxon>
        <taxon>Trichuridae</taxon>
        <taxon>Trichuris</taxon>
    </lineage>
</organism>
<dbReference type="EMBL" id="KL367601">
    <property type="protein sequence ID" value="KFD62146.1"/>
    <property type="molecule type" value="Genomic_DNA"/>
</dbReference>
<sequence length="63" mass="7145">MFCEPVGYRVTCFTDVQSSACASDLHQGERWSRDGLTLSDLNMEPRLADLLKETVKPRSRDIV</sequence>
<evidence type="ECO:0000313" key="1">
    <source>
        <dbReference type="EMBL" id="KFD62146.1"/>
    </source>
</evidence>
<accession>A0A085MY50</accession>
<dbReference type="Proteomes" id="UP000030758">
    <property type="component" value="Unassembled WGS sequence"/>
</dbReference>
<protein>
    <submittedName>
        <fullName evidence="1">Uncharacterized protein</fullName>
    </submittedName>
</protein>